<dbReference type="AlphaFoldDB" id="A0A3M7RV70"/>
<accession>A0A3M7RV70</accession>
<keyword evidence="2" id="KW-1185">Reference proteome</keyword>
<dbReference type="EMBL" id="REGN01002545">
    <property type="protein sequence ID" value="RNA27416.1"/>
    <property type="molecule type" value="Genomic_DNA"/>
</dbReference>
<organism evidence="1 2">
    <name type="scientific">Brachionus plicatilis</name>
    <name type="common">Marine rotifer</name>
    <name type="synonym">Brachionus muelleri</name>
    <dbReference type="NCBI Taxonomy" id="10195"/>
    <lineage>
        <taxon>Eukaryota</taxon>
        <taxon>Metazoa</taxon>
        <taxon>Spiralia</taxon>
        <taxon>Gnathifera</taxon>
        <taxon>Rotifera</taxon>
        <taxon>Eurotatoria</taxon>
        <taxon>Monogononta</taxon>
        <taxon>Pseudotrocha</taxon>
        <taxon>Ploima</taxon>
        <taxon>Brachionidae</taxon>
        <taxon>Brachionus</taxon>
    </lineage>
</organism>
<gene>
    <name evidence="1" type="ORF">BpHYR1_007392</name>
</gene>
<evidence type="ECO:0000313" key="1">
    <source>
        <dbReference type="EMBL" id="RNA27416.1"/>
    </source>
</evidence>
<sequence>MKSRVSKDACNSKITLVQIRNYFNATHKLFYASLKTISILNSTILQLKNSDFTDGKNFY</sequence>
<evidence type="ECO:0000313" key="2">
    <source>
        <dbReference type="Proteomes" id="UP000276133"/>
    </source>
</evidence>
<dbReference type="Proteomes" id="UP000276133">
    <property type="component" value="Unassembled WGS sequence"/>
</dbReference>
<reference evidence="1 2" key="1">
    <citation type="journal article" date="2018" name="Sci. Rep.">
        <title>Genomic signatures of local adaptation to the degree of environmental predictability in rotifers.</title>
        <authorList>
            <person name="Franch-Gras L."/>
            <person name="Hahn C."/>
            <person name="Garcia-Roger E.M."/>
            <person name="Carmona M.J."/>
            <person name="Serra M."/>
            <person name="Gomez A."/>
        </authorList>
    </citation>
    <scope>NUCLEOTIDE SEQUENCE [LARGE SCALE GENOMIC DNA]</scope>
    <source>
        <strain evidence="1">HYR1</strain>
    </source>
</reference>
<proteinExistence type="predicted"/>
<protein>
    <submittedName>
        <fullName evidence="1">Uncharacterized protein</fullName>
    </submittedName>
</protein>
<comment type="caution">
    <text evidence="1">The sequence shown here is derived from an EMBL/GenBank/DDBJ whole genome shotgun (WGS) entry which is preliminary data.</text>
</comment>
<name>A0A3M7RV70_BRAPC</name>